<gene>
    <name evidence="3" type="ORF">PITCH_A780087</name>
</gene>
<dbReference type="SUPFAM" id="SSF53092">
    <property type="entry name" value="Creatinase/prolidase N-terminal domain"/>
    <property type="match status" value="1"/>
</dbReference>
<dbReference type="InterPro" id="IPR029149">
    <property type="entry name" value="Creatin/AminoP/Spt16_N"/>
</dbReference>
<dbReference type="Gene3D" id="3.90.230.10">
    <property type="entry name" value="Creatinase/methionine aminopeptidase superfamily"/>
    <property type="match status" value="1"/>
</dbReference>
<reference evidence="3" key="1">
    <citation type="submission" date="2018-01" db="EMBL/GenBank/DDBJ databases">
        <authorList>
            <person name="Regsiter A."/>
            <person name="William W."/>
        </authorList>
    </citation>
    <scope>NUCLEOTIDE SEQUENCE</scope>
    <source>
        <strain evidence="3">TRIP AH-1</strain>
    </source>
</reference>
<evidence type="ECO:0000313" key="3">
    <source>
        <dbReference type="EMBL" id="SPD75957.1"/>
    </source>
</evidence>
<dbReference type="PANTHER" id="PTHR46112:SF2">
    <property type="entry name" value="XAA-PRO AMINOPEPTIDASE P-RELATED"/>
    <property type="match status" value="1"/>
</dbReference>
<proteinExistence type="predicted"/>
<feature type="domain" description="Peptidase M24" evidence="1">
    <location>
        <begin position="147"/>
        <end position="380"/>
    </location>
</feature>
<dbReference type="InterPro" id="IPR000587">
    <property type="entry name" value="Creatinase_N"/>
</dbReference>
<dbReference type="EMBL" id="OJIN01000223">
    <property type="protein sequence ID" value="SPD75957.1"/>
    <property type="molecule type" value="Genomic_DNA"/>
</dbReference>
<name>A0A445N2N0_9BACT</name>
<dbReference type="InterPro" id="IPR050659">
    <property type="entry name" value="Peptidase_M24B"/>
</dbReference>
<accession>A0A445N2N0</accession>
<evidence type="ECO:0000259" key="2">
    <source>
        <dbReference type="Pfam" id="PF01321"/>
    </source>
</evidence>
<evidence type="ECO:0000259" key="1">
    <source>
        <dbReference type="Pfam" id="PF00557"/>
    </source>
</evidence>
<dbReference type="Pfam" id="PF01321">
    <property type="entry name" value="Creatinase_N"/>
    <property type="match status" value="1"/>
</dbReference>
<dbReference type="SUPFAM" id="SSF55920">
    <property type="entry name" value="Creatinase/aminopeptidase"/>
    <property type="match status" value="1"/>
</dbReference>
<dbReference type="Pfam" id="PF00557">
    <property type="entry name" value="Peptidase_M24"/>
    <property type="match status" value="1"/>
</dbReference>
<organism evidence="3">
    <name type="scientific">uncultured Desulfobacterium sp</name>
    <dbReference type="NCBI Taxonomy" id="201089"/>
    <lineage>
        <taxon>Bacteria</taxon>
        <taxon>Pseudomonadati</taxon>
        <taxon>Thermodesulfobacteriota</taxon>
        <taxon>Desulfobacteria</taxon>
        <taxon>Desulfobacterales</taxon>
        <taxon>Desulfobacteriaceae</taxon>
        <taxon>Desulfobacterium</taxon>
        <taxon>environmental samples</taxon>
    </lineage>
</organism>
<sequence length="396" mass="44087">MDIDTQYTPQSELSDRITRFQKRLKSSAIDGALIIQKADLYYFSGTAQNAHLYIPAEGEPLLMVKKSLRRALTESALKNIVPLHSLKDLRERIFSINKPEKIGLEMDVIPARMFLNYQKMLVPSQMKDISDAVRQVRMIKSPYEIGLIRKSADLNFTMFSEAPNIIREGMTEVEIAGLLEAIYRRNGHQGACRVRGFNSELYYGHLASGWNLSYPSFFDGPIGGTGANPSYPQGAGPKKIGRNEPIMLDYAGILNGYIVDQARMFSIGPLSDKFVAAYEVALKIKTQIARQAIPGANGKDLYETAHEIAAESGLAEYLMGYEERVSFIAHGVGIELDELPVVAKDLDMTLEAGMVFALEPKFIFPEEGAIGIEDTFVVTEKGLEQLTYFDEALHVL</sequence>
<feature type="domain" description="Creatinase N-terminal" evidence="2">
    <location>
        <begin position="16"/>
        <end position="139"/>
    </location>
</feature>
<protein>
    <submittedName>
        <fullName evidence="3">Creatinase</fullName>
    </submittedName>
</protein>
<dbReference type="AlphaFoldDB" id="A0A445N2N0"/>
<dbReference type="InterPro" id="IPR036005">
    <property type="entry name" value="Creatinase/aminopeptidase-like"/>
</dbReference>
<dbReference type="PANTHER" id="PTHR46112">
    <property type="entry name" value="AMINOPEPTIDASE"/>
    <property type="match status" value="1"/>
</dbReference>
<dbReference type="InterPro" id="IPR000994">
    <property type="entry name" value="Pept_M24"/>
</dbReference>
<dbReference type="Gene3D" id="3.40.350.10">
    <property type="entry name" value="Creatinase/prolidase N-terminal domain"/>
    <property type="match status" value="1"/>
</dbReference>